<dbReference type="EMBL" id="BOOF01000027">
    <property type="protein sequence ID" value="GIH63642.1"/>
    <property type="molecule type" value="Genomic_DNA"/>
</dbReference>
<dbReference type="Proteomes" id="UP000660454">
    <property type="component" value="Unassembled WGS sequence"/>
</dbReference>
<comment type="caution">
    <text evidence="1">The sequence shown here is derived from an EMBL/GenBank/DDBJ whole genome shotgun (WGS) entry which is preliminary data.</text>
</comment>
<gene>
    <name evidence="1" type="ORF">Msi02_44590</name>
</gene>
<name>A0ABQ4GQC7_9ACTN</name>
<keyword evidence="2" id="KW-1185">Reference proteome</keyword>
<evidence type="ECO:0000313" key="1">
    <source>
        <dbReference type="EMBL" id="GIH63642.1"/>
    </source>
</evidence>
<dbReference type="RefSeq" id="WP_204050050.1">
    <property type="nucleotide sequence ID" value="NZ_BOOF01000027.1"/>
</dbReference>
<accession>A0ABQ4GQC7</accession>
<sequence length="124" mass="13735">MGVILTPANDDVTSNVSWSCTWFGHFRRALATAEGFDLDSMVGFGGDRSWDTVETSLASLLDHPDDSGDLTAAECAQVLPRLSEIVSSWRTRPSEHWQAYAERGQDLIEVLQVCVRQDVSLIFC</sequence>
<organism evidence="1 2">
    <name type="scientific">Microbispora siamensis</name>
    <dbReference type="NCBI Taxonomy" id="564413"/>
    <lineage>
        <taxon>Bacteria</taxon>
        <taxon>Bacillati</taxon>
        <taxon>Actinomycetota</taxon>
        <taxon>Actinomycetes</taxon>
        <taxon>Streptosporangiales</taxon>
        <taxon>Streptosporangiaceae</taxon>
        <taxon>Microbispora</taxon>
    </lineage>
</organism>
<proteinExistence type="predicted"/>
<reference evidence="1 2" key="1">
    <citation type="submission" date="2021-01" db="EMBL/GenBank/DDBJ databases">
        <title>Whole genome shotgun sequence of Microbispora siamensis NBRC 104113.</title>
        <authorList>
            <person name="Komaki H."/>
            <person name="Tamura T."/>
        </authorList>
    </citation>
    <scope>NUCLEOTIDE SEQUENCE [LARGE SCALE GENOMIC DNA]</scope>
    <source>
        <strain evidence="1 2">NBRC 104113</strain>
    </source>
</reference>
<evidence type="ECO:0000313" key="2">
    <source>
        <dbReference type="Proteomes" id="UP000660454"/>
    </source>
</evidence>
<protein>
    <recommendedName>
        <fullName evidence="3">Barstar (barnase inhibitor) domain-containing protein</fullName>
    </recommendedName>
</protein>
<evidence type="ECO:0008006" key="3">
    <source>
        <dbReference type="Google" id="ProtNLM"/>
    </source>
</evidence>